<dbReference type="Pfam" id="PF17917">
    <property type="entry name" value="RT_RNaseH"/>
    <property type="match status" value="1"/>
</dbReference>
<dbReference type="Gene3D" id="3.30.70.270">
    <property type="match status" value="1"/>
</dbReference>
<dbReference type="Proteomes" id="UP001143981">
    <property type="component" value="Unassembled WGS sequence"/>
</dbReference>
<feature type="region of interest" description="Disordered" evidence="9">
    <location>
        <begin position="561"/>
        <end position="598"/>
    </location>
</feature>
<protein>
    <recommendedName>
        <fullName evidence="10">Reverse transcriptase RNase H-like domain-containing protein</fullName>
    </recommendedName>
</protein>
<keyword evidence="5" id="KW-0064">Aspartyl protease</keyword>
<dbReference type="AlphaFoldDB" id="A0A9W7YGV1"/>
<sequence>MTIALYEDFPDMAPGHDLVTDVMVEPSAATVQIPEPIHTCPMCTQLALLTSFFAKEHDNEFVRLDALYPEATPNSISEHMHHQCTSEASAQVLVAELWTVHVALQEYPGGCPPPATYALIWPLMHNGAKALFVVQHLLSPATRQAIEEAVQVCLEYGIDEGSGAFVQLPIFTKSKPGTDECRVLFDDLANNCLNMHSIGMQLPHPAEHVQFLRDACIISSVDMASFFMQLCLAADVTDFWVYDGTCYGKLRTQCMVQGNSESLVIAQAFLTFILGVAESLRGKLLVYINNVYLKDTAGNEAAHIMDVGIMLHCLAAANITVNMQKLLWCATSSVEVLGHSWSTDHSWALFDHCVMTLQGMDFPAMVNSIWRLCSGINSISEHIPWSQALLVPFYEATGKHSEDPDYLAPVMYFSHTFGGQQGSKPSVWRKACTAYEAAKHFYLYLDGCTNFWLETDCAVVVSLHTHKTTNDGDALAHFKLGLAELGMKKHMIMHCPGIDQQMADWLSRAKECRHPSKAPSAAPEMGSLKEAKETIGGDSIVYTVGVLMASTWSTVDSTDAAKEMAPGASDDGDWVDSGNGHGIPLWTDGDNKDGRVPDDDEDVNGGNLQLPSHAEQYHAVQAALRDLPQLSDFTDCQAEDAEIQSWIALCHQCEWLEDPLMPKFCVVETKCLHSAVLYKLVGGHGAHDVVGTWVLVLTRQAAHQYVKAVHHALAHPGNIHTLEFVTQHIVFRSASRAMTILPFWATLHS</sequence>
<dbReference type="Gene3D" id="3.10.10.10">
    <property type="entry name" value="HIV Type 1 Reverse Transcriptase, subunit A, domain 1"/>
    <property type="match status" value="1"/>
</dbReference>
<keyword evidence="2" id="KW-0808">Transferase</keyword>
<evidence type="ECO:0000313" key="11">
    <source>
        <dbReference type="EMBL" id="KAJ1734158.1"/>
    </source>
</evidence>
<evidence type="ECO:0000256" key="7">
    <source>
        <dbReference type="ARBA" id="ARBA00022801"/>
    </source>
</evidence>
<keyword evidence="4" id="KW-0540">Nuclease</keyword>
<organism evidence="11 12">
    <name type="scientific">Coemansia biformis</name>
    <dbReference type="NCBI Taxonomy" id="1286918"/>
    <lineage>
        <taxon>Eukaryota</taxon>
        <taxon>Fungi</taxon>
        <taxon>Fungi incertae sedis</taxon>
        <taxon>Zoopagomycota</taxon>
        <taxon>Kickxellomycotina</taxon>
        <taxon>Kickxellomycetes</taxon>
        <taxon>Kickxellales</taxon>
        <taxon>Kickxellaceae</taxon>
        <taxon>Coemansia</taxon>
    </lineage>
</organism>
<dbReference type="InterPro" id="IPR051320">
    <property type="entry name" value="Viral_Replic_Matur_Polypro"/>
</dbReference>
<dbReference type="PANTHER" id="PTHR33064">
    <property type="entry name" value="POL PROTEIN"/>
    <property type="match status" value="1"/>
</dbReference>
<keyword evidence="1" id="KW-0645">Protease</keyword>
<dbReference type="InterPro" id="IPR041373">
    <property type="entry name" value="RT_RNaseH"/>
</dbReference>
<evidence type="ECO:0000256" key="6">
    <source>
        <dbReference type="ARBA" id="ARBA00022759"/>
    </source>
</evidence>
<evidence type="ECO:0000256" key="9">
    <source>
        <dbReference type="SAM" id="MobiDB-lite"/>
    </source>
</evidence>
<evidence type="ECO:0000256" key="5">
    <source>
        <dbReference type="ARBA" id="ARBA00022750"/>
    </source>
</evidence>
<keyword evidence="6" id="KW-0255">Endonuclease</keyword>
<evidence type="ECO:0000313" key="12">
    <source>
        <dbReference type="Proteomes" id="UP001143981"/>
    </source>
</evidence>
<evidence type="ECO:0000256" key="2">
    <source>
        <dbReference type="ARBA" id="ARBA00022679"/>
    </source>
</evidence>
<dbReference type="SUPFAM" id="SSF56672">
    <property type="entry name" value="DNA/RNA polymerases"/>
    <property type="match status" value="1"/>
</dbReference>
<proteinExistence type="predicted"/>
<keyword evidence="3" id="KW-0548">Nucleotidyltransferase</keyword>
<dbReference type="EMBL" id="JANBOI010000091">
    <property type="protein sequence ID" value="KAJ1734158.1"/>
    <property type="molecule type" value="Genomic_DNA"/>
</dbReference>
<keyword evidence="12" id="KW-1185">Reference proteome</keyword>
<keyword evidence="7" id="KW-0378">Hydrolase</keyword>
<dbReference type="OrthoDB" id="5592677at2759"/>
<accession>A0A9W7YGV1</accession>
<comment type="caution">
    <text evidence="11">The sequence shown here is derived from an EMBL/GenBank/DDBJ whole genome shotgun (WGS) entry which is preliminary data.</text>
</comment>
<evidence type="ECO:0000256" key="4">
    <source>
        <dbReference type="ARBA" id="ARBA00022722"/>
    </source>
</evidence>
<dbReference type="PANTHER" id="PTHR33064:SF37">
    <property type="entry name" value="RIBONUCLEASE H"/>
    <property type="match status" value="1"/>
</dbReference>
<keyword evidence="8" id="KW-0695">RNA-directed DNA polymerase</keyword>
<evidence type="ECO:0000256" key="1">
    <source>
        <dbReference type="ARBA" id="ARBA00022670"/>
    </source>
</evidence>
<evidence type="ECO:0000259" key="10">
    <source>
        <dbReference type="Pfam" id="PF17917"/>
    </source>
</evidence>
<dbReference type="InterPro" id="IPR043128">
    <property type="entry name" value="Rev_trsase/Diguanyl_cyclase"/>
</dbReference>
<gene>
    <name evidence="11" type="ORF">LPJ61_001216</name>
</gene>
<name>A0A9W7YGV1_9FUNG</name>
<evidence type="ECO:0000256" key="8">
    <source>
        <dbReference type="ARBA" id="ARBA00022918"/>
    </source>
</evidence>
<evidence type="ECO:0000256" key="3">
    <source>
        <dbReference type="ARBA" id="ARBA00022695"/>
    </source>
</evidence>
<dbReference type="InterPro" id="IPR043502">
    <property type="entry name" value="DNA/RNA_pol_sf"/>
</dbReference>
<reference evidence="11" key="1">
    <citation type="submission" date="2022-07" db="EMBL/GenBank/DDBJ databases">
        <title>Phylogenomic reconstructions and comparative analyses of Kickxellomycotina fungi.</title>
        <authorList>
            <person name="Reynolds N.K."/>
            <person name="Stajich J.E."/>
            <person name="Barry K."/>
            <person name="Grigoriev I.V."/>
            <person name="Crous P."/>
            <person name="Smith M.E."/>
        </authorList>
    </citation>
    <scope>NUCLEOTIDE SEQUENCE</scope>
    <source>
        <strain evidence="11">BCRC 34381</strain>
    </source>
</reference>
<feature type="domain" description="Reverse transcriptase RNase H-like" evidence="10">
    <location>
        <begin position="406"/>
        <end position="481"/>
    </location>
</feature>